<dbReference type="EC" id="6.1.1.11" evidence="4 14"/>
<dbReference type="InterPro" id="IPR045864">
    <property type="entry name" value="aa-tRNA-synth_II/BPL/LPL"/>
</dbReference>
<reference evidence="17" key="2">
    <citation type="journal article" date="2021" name="Microbiome">
        <title>Successional dynamics and alternative stable states in a saline activated sludge microbial community over 9 years.</title>
        <authorList>
            <person name="Wang Y."/>
            <person name="Ye J."/>
            <person name="Ju F."/>
            <person name="Liu L."/>
            <person name="Boyd J.A."/>
            <person name="Deng Y."/>
            <person name="Parks D.H."/>
            <person name="Jiang X."/>
            <person name="Yin X."/>
            <person name="Woodcroft B.J."/>
            <person name="Tyson G.W."/>
            <person name="Hugenholtz P."/>
            <person name="Polz M.F."/>
            <person name="Zhang T."/>
        </authorList>
    </citation>
    <scope>NUCLEOTIDE SEQUENCE</scope>
    <source>
        <strain evidence="17">HKST-UBA79</strain>
    </source>
</reference>
<dbReference type="Gene3D" id="1.10.287.40">
    <property type="entry name" value="Serine-tRNA synthetase, tRNA binding domain"/>
    <property type="match status" value="1"/>
</dbReference>
<dbReference type="InterPro" id="IPR042103">
    <property type="entry name" value="SerRS_1_N_sf"/>
</dbReference>
<evidence type="ECO:0000256" key="15">
    <source>
        <dbReference type="SAM" id="Coils"/>
    </source>
</evidence>
<gene>
    <name evidence="17" type="primary">serS</name>
    <name evidence="17" type="ORF">KC980_00990</name>
</gene>
<keyword evidence="8" id="KW-0067">ATP-binding</keyword>
<dbReference type="GO" id="GO:0005737">
    <property type="term" value="C:cytoplasm"/>
    <property type="evidence" value="ECO:0007669"/>
    <property type="project" value="UniProtKB-SubCell"/>
</dbReference>
<evidence type="ECO:0000256" key="5">
    <source>
        <dbReference type="ARBA" id="ARBA00022490"/>
    </source>
</evidence>
<evidence type="ECO:0000256" key="1">
    <source>
        <dbReference type="ARBA" id="ARBA00004496"/>
    </source>
</evidence>
<keyword evidence="9" id="KW-0648">Protein biosynthesis</keyword>
<evidence type="ECO:0000256" key="11">
    <source>
        <dbReference type="ARBA" id="ARBA00039158"/>
    </source>
</evidence>
<name>A0A955EE56_UNCKA</name>
<organism evidence="17 18">
    <name type="scientific">candidate division WWE3 bacterium</name>
    <dbReference type="NCBI Taxonomy" id="2053526"/>
    <lineage>
        <taxon>Bacteria</taxon>
        <taxon>Katanobacteria</taxon>
    </lineage>
</organism>
<evidence type="ECO:0000256" key="13">
    <source>
        <dbReference type="ARBA" id="ARBA00048823"/>
    </source>
</evidence>
<comment type="subcellular location">
    <subcellularLocation>
        <location evidence="1">Cytoplasm</location>
    </subcellularLocation>
</comment>
<feature type="coiled-coil region" evidence="15">
    <location>
        <begin position="46"/>
        <end position="96"/>
    </location>
</feature>
<dbReference type="EMBL" id="JAGQNX010000027">
    <property type="protein sequence ID" value="MCA9308063.1"/>
    <property type="molecule type" value="Genomic_DNA"/>
</dbReference>
<comment type="similarity">
    <text evidence="3">Belongs to the class-II aminoacyl-tRNA synthetase family. Type-1 seryl-tRNA synthetase subfamily.</text>
</comment>
<dbReference type="InterPro" id="IPR015866">
    <property type="entry name" value="Ser-tRNA-synth_1_N"/>
</dbReference>
<dbReference type="GO" id="GO:0004828">
    <property type="term" value="F:serine-tRNA ligase activity"/>
    <property type="evidence" value="ECO:0007669"/>
    <property type="project" value="UniProtKB-UniRule"/>
</dbReference>
<feature type="domain" description="Aminoacyl-transfer RNA synthetases class-II family profile" evidence="16">
    <location>
        <begin position="139"/>
        <end position="333"/>
    </location>
</feature>
<accession>A0A955EE56</accession>
<dbReference type="AlphaFoldDB" id="A0A955EE56"/>
<keyword evidence="7" id="KW-0547">Nucleotide-binding</keyword>
<dbReference type="SUPFAM" id="SSF46589">
    <property type="entry name" value="tRNA-binding arm"/>
    <property type="match status" value="1"/>
</dbReference>
<dbReference type="PROSITE" id="PS50862">
    <property type="entry name" value="AA_TRNA_LIGASE_II"/>
    <property type="match status" value="1"/>
</dbReference>
<dbReference type="NCBIfam" id="TIGR00414">
    <property type="entry name" value="serS"/>
    <property type="match status" value="1"/>
</dbReference>
<dbReference type="SUPFAM" id="SSF55681">
    <property type="entry name" value="Class II aaRS and biotin synthetases"/>
    <property type="match status" value="1"/>
</dbReference>
<evidence type="ECO:0000256" key="8">
    <source>
        <dbReference type="ARBA" id="ARBA00022840"/>
    </source>
</evidence>
<dbReference type="GO" id="GO:0005524">
    <property type="term" value="F:ATP binding"/>
    <property type="evidence" value="ECO:0007669"/>
    <property type="project" value="UniProtKB-KW"/>
</dbReference>
<dbReference type="Pfam" id="PF00587">
    <property type="entry name" value="tRNA-synt_2b"/>
    <property type="match status" value="1"/>
</dbReference>
<dbReference type="GO" id="GO:0006434">
    <property type="term" value="P:seryl-tRNA aminoacylation"/>
    <property type="evidence" value="ECO:0007669"/>
    <property type="project" value="UniProtKB-UniRule"/>
</dbReference>
<evidence type="ECO:0000256" key="2">
    <source>
        <dbReference type="ARBA" id="ARBA00005045"/>
    </source>
</evidence>
<keyword evidence="5" id="KW-0963">Cytoplasm</keyword>
<dbReference type="Proteomes" id="UP000740557">
    <property type="component" value="Unassembled WGS sequence"/>
</dbReference>
<dbReference type="Gene3D" id="3.30.930.10">
    <property type="entry name" value="Bira Bifunctional Protein, Domain 2"/>
    <property type="match status" value="1"/>
</dbReference>
<evidence type="ECO:0000256" key="14">
    <source>
        <dbReference type="NCBIfam" id="TIGR00414"/>
    </source>
</evidence>
<evidence type="ECO:0000256" key="9">
    <source>
        <dbReference type="ARBA" id="ARBA00022917"/>
    </source>
</evidence>
<dbReference type="PANTHER" id="PTHR43697:SF1">
    <property type="entry name" value="SERINE--TRNA LIGASE"/>
    <property type="match status" value="1"/>
</dbReference>
<dbReference type="InterPro" id="IPR006195">
    <property type="entry name" value="aa-tRNA-synth_II"/>
</dbReference>
<comment type="pathway">
    <text evidence="2">Aminoacyl-tRNA biosynthesis; selenocysteinyl-tRNA(Sec) biosynthesis; L-seryl-tRNA(Sec) from L-serine and tRNA(Sec): step 1/1.</text>
</comment>
<keyword evidence="6 17" id="KW-0436">Ligase</keyword>
<evidence type="ECO:0000256" key="4">
    <source>
        <dbReference type="ARBA" id="ARBA00012840"/>
    </source>
</evidence>
<evidence type="ECO:0000256" key="10">
    <source>
        <dbReference type="ARBA" id="ARBA00023146"/>
    </source>
</evidence>
<evidence type="ECO:0000313" key="17">
    <source>
        <dbReference type="EMBL" id="MCA9308063.1"/>
    </source>
</evidence>
<evidence type="ECO:0000256" key="3">
    <source>
        <dbReference type="ARBA" id="ARBA00010728"/>
    </source>
</evidence>
<evidence type="ECO:0000256" key="6">
    <source>
        <dbReference type="ARBA" id="ARBA00022598"/>
    </source>
</evidence>
<evidence type="ECO:0000256" key="12">
    <source>
        <dbReference type="ARBA" id="ARBA00047929"/>
    </source>
</evidence>
<evidence type="ECO:0000256" key="7">
    <source>
        <dbReference type="ARBA" id="ARBA00022741"/>
    </source>
</evidence>
<proteinExistence type="inferred from homology"/>
<comment type="catalytic activity">
    <reaction evidence="12">
        <text>tRNA(Sec) + L-serine + ATP = L-seryl-tRNA(Sec) + AMP + diphosphate + H(+)</text>
        <dbReference type="Rhea" id="RHEA:42580"/>
        <dbReference type="Rhea" id="RHEA-COMP:9742"/>
        <dbReference type="Rhea" id="RHEA-COMP:10128"/>
        <dbReference type="ChEBI" id="CHEBI:15378"/>
        <dbReference type="ChEBI" id="CHEBI:30616"/>
        <dbReference type="ChEBI" id="CHEBI:33019"/>
        <dbReference type="ChEBI" id="CHEBI:33384"/>
        <dbReference type="ChEBI" id="CHEBI:78442"/>
        <dbReference type="ChEBI" id="CHEBI:78533"/>
        <dbReference type="ChEBI" id="CHEBI:456215"/>
        <dbReference type="EC" id="6.1.1.11"/>
    </reaction>
</comment>
<comment type="catalytic activity">
    <reaction evidence="13">
        <text>tRNA(Ser) + L-serine + ATP = L-seryl-tRNA(Ser) + AMP + diphosphate + H(+)</text>
        <dbReference type="Rhea" id="RHEA:12292"/>
        <dbReference type="Rhea" id="RHEA-COMP:9669"/>
        <dbReference type="Rhea" id="RHEA-COMP:9703"/>
        <dbReference type="ChEBI" id="CHEBI:15378"/>
        <dbReference type="ChEBI" id="CHEBI:30616"/>
        <dbReference type="ChEBI" id="CHEBI:33019"/>
        <dbReference type="ChEBI" id="CHEBI:33384"/>
        <dbReference type="ChEBI" id="CHEBI:78442"/>
        <dbReference type="ChEBI" id="CHEBI:78533"/>
        <dbReference type="ChEBI" id="CHEBI:456215"/>
        <dbReference type="EC" id="6.1.1.11"/>
    </reaction>
</comment>
<reference evidence="17" key="1">
    <citation type="submission" date="2020-04" db="EMBL/GenBank/DDBJ databases">
        <authorList>
            <person name="Zhang T."/>
        </authorList>
    </citation>
    <scope>NUCLEOTIDE SEQUENCE</scope>
    <source>
        <strain evidence="17">HKST-UBA79</strain>
    </source>
</reference>
<keyword evidence="10" id="KW-0030">Aminoacyl-tRNA synthetase</keyword>
<evidence type="ECO:0000259" key="16">
    <source>
        <dbReference type="PROSITE" id="PS50862"/>
    </source>
</evidence>
<dbReference type="InterPro" id="IPR010978">
    <property type="entry name" value="tRNA-bd_arm"/>
</dbReference>
<feature type="non-terminal residue" evidence="17">
    <location>
        <position position="333"/>
    </location>
</feature>
<protein>
    <recommendedName>
        <fullName evidence="11 14">Serine--tRNA ligase</fullName>
        <ecNumber evidence="4 14">6.1.1.11</ecNumber>
    </recommendedName>
</protein>
<keyword evidence="15" id="KW-0175">Coiled coil</keyword>
<comment type="caution">
    <text evidence="17">The sequence shown here is derived from an EMBL/GenBank/DDBJ whole genome shotgun (WGS) entry which is preliminary data.</text>
</comment>
<dbReference type="PRINTS" id="PR00981">
    <property type="entry name" value="TRNASYNTHSER"/>
</dbReference>
<dbReference type="Pfam" id="PF02403">
    <property type="entry name" value="Seryl_tRNA_N"/>
    <property type="match status" value="1"/>
</dbReference>
<dbReference type="InterPro" id="IPR002314">
    <property type="entry name" value="aa-tRNA-synt_IIb"/>
</dbReference>
<dbReference type="PANTHER" id="PTHR43697">
    <property type="entry name" value="SERYL-TRNA SYNTHETASE"/>
    <property type="match status" value="1"/>
</dbReference>
<evidence type="ECO:0000313" key="18">
    <source>
        <dbReference type="Proteomes" id="UP000740557"/>
    </source>
</evidence>
<dbReference type="InterPro" id="IPR002317">
    <property type="entry name" value="Ser-tRNA-ligase_type_1"/>
</dbReference>
<sequence length="333" mass="37459">MIDIKDLRENPQIFFKAVEDKQLKGTVDLEALLELDKKYLTLLPKVESHRALRNQLSTDISKLTDEAARKKLIDEATQVKNELATQEEDLKKLKTQIDAALLWVPNPPAADVPFGEGEEGNVEVKKGGTIPQFDFEPKDHLDLGKALDIIDTDRGTKIAGFRGYFLKNGGLELHHALLRYALDLIKQKGFDIFEVPWMVNPEYFTGTGYFPWGEDDHYVTQDGKALIGTAEVALTSYYADEILEESQLPIKLAGISPCYRREIGSYGKDTKGIFRVHQFTKVEQVVLTVADEDKTRELHDTMLGYAEELLQGLGLAYHVLLMCTGDMGAGQRR</sequence>